<name>K6GRC0_9BACT</name>
<organism evidence="5 6">
    <name type="scientific">Solidesulfovibrio magneticus str. Maddingley MBC34</name>
    <dbReference type="NCBI Taxonomy" id="1206767"/>
    <lineage>
        <taxon>Bacteria</taxon>
        <taxon>Pseudomonadati</taxon>
        <taxon>Thermodesulfobacteriota</taxon>
        <taxon>Desulfovibrionia</taxon>
        <taxon>Desulfovibrionales</taxon>
        <taxon>Desulfovibrionaceae</taxon>
        <taxon>Solidesulfovibrio</taxon>
    </lineage>
</organism>
<dbReference type="InterPro" id="IPR005053">
    <property type="entry name" value="MobA_MobL"/>
</dbReference>
<dbReference type="EMBL" id="ALAO01000134">
    <property type="protein sequence ID" value="EKO39511.1"/>
    <property type="molecule type" value="Genomic_DNA"/>
</dbReference>
<evidence type="ECO:0000256" key="3">
    <source>
        <dbReference type="SAM" id="MobiDB-lite"/>
    </source>
</evidence>
<protein>
    <submittedName>
        <fullName evidence="5">MobA/MobL family protein</fullName>
    </submittedName>
</protein>
<keyword evidence="2" id="KW-0184">Conjugation</keyword>
<feature type="region of interest" description="Disordered" evidence="3">
    <location>
        <begin position="266"/>
        <end position="385"/>
    </location>
</feature>
<feature type="compositionally biased region" description="Basic and acidic residues" evidence="3">
    <location>
        <begin position="214"/>
        <end position="230"/>
    </location>
</feature>
<feature type="region of interest" description="Disordered" evidence="3">
    <location>
        <begin position="201"/>
        <end position="230"/>
    </location>
</feature>
<proteinExistence type="inferred from homology"/>
<dbReference type="NCBIfam" id="NF041496">
    <property type="entry name" value="MobQ"/>
    <property type="match status" value="1"/>
</dbReference>
<dbReference type="PATRIC" id="fig|1206767.3.peg.1751"/>
<feature type="compositionally biased region" description="Basic and acidic residues" evidence="3">
    <location>
        <begin position="287"/>
        <end position="385"/>
    </location>
</feature>
<dbReference type="AlphaFoldDB" id="K6GRC0"/>
<evidence type="ECO:0000256" key="2">
    <source>
        <dbReference type="ARBA" id="ARBA00022971"/>
    </source>
</evidence>
<dbReference type="Proteomes" id="UP000006272">
    <property type="component" value="Unassembled WGS sequence"/>
</dbReference>
<comment type="caution">
    <text evidence="5">The sequence shown here is derived from an EMBL/GenBank/DDBJ whole genome shotgun (WGS) entry which is preliminary data.</text>
</comment>
<evidence type="ECO:0000313" key="6">
    <source>
        <dbReference type="Proteomes" id="UP000006272"/>
    </source>
</evidence>
<feature type="domain" description="MobA/MobL protein" evidence="4">
    <location>
        <begin position="17"/>
        <end position="216"/>
    </location>
</feature>
<dbReference type="Gene3D" id="3.30.930.30">
    <property type="match status" value="1"/>
</dbReference>
<evidence type="ECO:0000256" key="1">
    <source>
        <dbReference type="ARBA" id="ARBA00010873"/>
    </source>
</evidence>
<evidence type="ECO:0000313" key="5">
    <source>
        <dbReference type="EMBL" id="EKO39511.1"/>
    </source>
</evidence>
<dbReference type="Pfam" id="PF03389">
    <property type="entry name" value="MobA_MobL"/>
    <property type="match status" value="1"/>
</dbReference>
<sequence length="385" mass="45092">MAIFHFSAKVVSRGKGQSSVAKAAYNARTQLTNERTGEEHDYTRAEGLVFSGIFAPKNAPEWAQDRERLWSEVEQAEKRKDAQLAREIEIALPYELTDEQRRQLITDFTRENFVRKGMIADVAIHAPDREGDDRNHHAHILLTMREIGPEGFGKKKREWNSKAQLQEWREKWEKTANRYLERHGHEARIDHRSLEDQGIEREATEHLGPTASQLEREGEQTERGDINREIEARNRERERLKIALRATSLELAGAERAKAEEWEWAKIKPKTRAPYSRAGMVAQQQDAQRDFEKRSKKLQERQAEERKREQQTQQREKNPFAGRKSEAEQKREDLAARRERTDAKAEITEAQRARMERDALREKAGLRVSSGRDRDDGRERERERD</sequence>
<reference evidence="5 6" key="1">
    <citation type="submission" date="2012-07" db="EMBL/GenBank/DDBJ databases">
        <title>Draft genome sequence of Desulfovibrio magneticus str. Maddingley MBC34 obtained from a metagenomic sequence of a methanogenic enrichment isolated from coal-seam formation water in Victoria, Australia.</title>
        <authorList>
            <person name="Greenfield P."/>
            <person name="Hendry P."/>
            <person name="Li D."/>
            <person name="Rosewarne C.P."/>
            <person name="Tran-Dinh N."/>
            <person name="Elbourne L.D.H."/>
            <person name="Paulsen I.T."/>
            <person name="Midgley D.J."/>
        </authorList>
    </citation>
    <scope>NUCLEOTIDE SEQUENCE [LARGE SCALE GENOMIC DNA]</scope>
    <source>
        <strain evidence="6">Maddingley MBC34</strain>
    </source>
</reference>
<evidence type="ECO:0000259" key="4">
    <source>
        <dbReference type="Pfam" id="PF03389"/>
    </source>
</evidence>
<accession>K6GRC0</accession>
<gene>
    <name evidence="5" type="ORF">B193_1789</name>
</gene>
<comment type="similarity">
    <text evidence="1">Belongs to the MobA/MobL family.</text>
</comment>